<evidence type="ECO:0000313" key="1">
    <source>
        <dbReference type="EMBL" id="KGD59751.1"/>
    </source>
</evidence>
<organism evidence="1 2">
    <name type="scientific">Alcanivorax jadensis T9</name>
    <dbReference type="NCBI Taxonomy" id="1177181"/>
    <lineage>
        <taxon>Bacteria</taxon>
        <taxon>Pseudomonadati</taxon>
        <taxon>Pseudomonadota</taxon>
        <taxon>Gammaproteobacteria</taxon>
        <taxon>Oceanospirillales</taxon>
        <taxon>Alcanivoracaceae</taxon>
        <taxon>Alcanivorax</taxon>
    </lineage>
</organism>
<keyword evidence="2" id="KW-1185">Reference proteome</keyword>
<comment type="caution">
    <text evidence="1">The sequence shown here is derived from an EMBL/GenBank/DDBJ whole genome shotgun (WGS) entry which is preliminary data.</text>
</comment>
<sequence length="68" mass="7165">MQTTTLRVIECFQHFPAASACAQLPPDKAQPQQRIPVLNITGQGLLGQAQSPFQQAAAKSGETSAGTQ</sequence>
<proteinExistence type="predicted"/>
<gene>
    <name evidence="1" type="ORF">T9A_03212</name>
</gene>
<dbReference type="EMBL" id="ARXU01000019">
    <property type="protein sequence ID" value="KGD59751.1"/>
    <property type="molecule type" value="Genomic_DNA"/>
</dbReference>
<dbReference type="Proteomes" id="UP000029443">
    <property type="component" value="Unassembled WGS sequence"/>
</dbReference>
<evidence type="ECO:0000313" key="2">
    <source>
        <dbReference type="Proteomes" id="UP000029443"/>
    </source>
</evidence>
<reference evidence="1 2" key="1">
    <citation type="submission" date="2012-09" db="EMBL/GenBank/DDBJ databases">
        <title>Genome Sequence of alkane-degrading Bacterium Alcanivorax jadensis T9.</title>
        <authorList>
            <person name="Lai Q."/>
            <person name="Shao Z."/>
        </authorList>
    </citation>
    <scope>NUCLEOTIDE SEQUENCE [LARGE SCALE GENOMIC DNA]</scope>
    <source>
        <strain evidence="1 2">T9</strain>
    </source>
</reference>
<dbReference type="PROSITE" id="PS51257">
    <property type="entry name" value="PROKAR_LIPOPROTEIN"/>
    <property type="match status" value="1"/>
</dbReference>
<name>A0ABR4W9M5_9GAMM</name>
<accession>A0ABR4W9M5</accession>
<protein>
    <submittedName>
        <fullName evidence="1">Uncharacterized protein</fullName>
    </submittedName>
</protein>